<organism evidence="1 2">
    <name type="scientific">Puccinia coronata f. sp. avenae</name>
    <dbReference type="NCBI Taxonomy" id="200324"/>
    <lineage>
        <taxon>Eukaryota</taxon>
        <taxon>Fungi</taxon>
        <taxon>Dikarya</taxon>
        <taxon>Basidiomycota</taxon>
        <taxon>Pucciniomycotina</taxon>
        <taxon>Pucciniomycetes</taxon>
        <taxon>Pucciniales</taxon>
        <taxon>Pucciniaceae</taxon>
        <taxon>Puccinia</taxon>
    </lineage>
</organism>
<evidence type="ECO:0000313" key="1">
    <source>
        <dbReference type="EMBL" id="PLW19570.1"/>
    </source>
</evidence>
<dbReference type="AlphaFoldDB" id="A0A2N5T249"/>
<comment type="caution">
    <text evidence="1">The sequence shown here is derived from an EMBL/GenBank/DDBJ whole genome shotgun (WGS) entry which is preliminary data.</text>
</comment>
<name>A0A2N5T249_9BASI</name>
<evidence type="ECO:0000313" key="2">
    <source>
        <dbReference type="Proteomes" id="UP000235392"/>
    </source>
</evidence>
<protein>
    <submittedName>
        <fullName evidence="1">Uncharacterized protein</fullName>
    </submittedName>
</protein>
<proteinExistence type="predicted"/>
<sequence>MAEITTEWPEEVKSNMNIDAWEEALRLKMSLCTRVPATGAGTPSQKPCVGNTRTRSGHFRRVPGYLRLFGSSAIPTSWYSASSPGGSPDKLVLHQLARRASSKLIQHQLARRAPSKLVLHQLTRRAPGKLVLHRLARRALGQLCQLARRLSQQAGLHQLARRAPDKLVLHQLARRAPGELILHQLARRALGELVLHQLARRALGELALYQLSGSWQAGIFLPACQEATSVSWYGMHQLARRHSQRAGTLPALQEVLPASCYSISLPGGSPNKCSRATCGLGPEHGLLHH</sequence>
<reference evidence="1 2" key="1">
    <citation type="submission" date="2017-11" db="EMBL/GenBank/DDBJ databases">
        <title>De novo assembly and phasing of dikaryotic genomes from two isolates of Puccinia coronata f. sp. avenae, the causal agent of oat crown rust.</title>
        <authorList>
            <person name="Miller M.E."/>
            <person name="Zhang Y."/>
            <person name="Omidvar V."/>
            <person name="Sperschneider J."/>
            <person name="Schwessinger B."/>
            <person name="Raley C."/>
            <person name="Palmer J.M."/>
            <person name="Garnica D."/>
            <person name="Upadhyaya N."/>
            <person name="Rathjen J."/>
            <person name="Taylor J.M."/>
            <person name="Park R.F."/>
            <person name="Dodds P.N."/>
            <person name="Hirsch C.D."/>
            <person name="Kianian S.F."/>
            <person name="Figueroa M."/>
        </authorList>
    </citation>
    <scope>NUCLEOTIDE SEQUENCE [LARGE SCALE GENOMIC DNA]</scope>
    <source>
        <strain evidence="1">12SD80</strain>
    </source>
</reference>
<accession>A0A2N5T249</accession>
<dbReference type="Proteomes" id="UP000235392">
    <property type="component" value="Unassembled WGS sequence"/>
</dbReference>
<dbReference type="EMBL" id="PGCI01000712">
    <property type="protein sequence ID" value="PLW19570.1"/>
    <property type="molecule type" value="Genomic_DNA"/>
</dbReference>
<gene>
    <name evidence="1" type="ORF">PCASD_21096</name>
</gene>